<evidence type="ECO:0000256" key="1">
    <source>
        <dbReference type="SAM" id="Phobius"/>
    </source>
</evidence>
<keyword evidence="1" id="KW-0812">Transmembrane</keyword>
<dbReference type="EMBL" id="JACSQR010000003">
    <property type="protein sequence ID" value="MBD7946870.1"/>
    <property type="molecule type" value="Genomic_DNA"/>
</dbReference>
<protein>
    <submittedName>
        <fullName evidence="2">Uncharacterized protein</fullName>
    </submittedName>
</protein>
<evidence type="ECO:0000313" key="2">
    <source>
        <dbReference type="EMBL" id="MBD7946870.1"/>
    </source>
</evidence>
<keyword evidence="1" id="KW-0472">Membrane</keyword>
<proteinExistence type="predicted"/>
<name>A0ABR8RGL1_9GAMM</name>
<dbReference type="Proteomes" id="UP000606724">
    <property type="component" value="Unassembled WGS sequence"/>
</dbReference>
<organism evidence="2 3">
    <name type="scientific">Psychrobacter communis</name>
    <dbReference type="NCBI Taxonomy" id="2762238"/>
    <lineage>
        <taxon>Bacteria</taxon>
        <taxon>Pseudomonadati</taxon>
        <taxon>Pseudomonadota</taxon>
        <taxon>Gammaproteobacteria</taxon>
        <taxon>Moraxellales</taxon>
        <taxon>Moraxellaceae</taxon>
        <taxon>Psychrobacter</taxon>
    </lineage>
</organism>
<keyword evidence="3" id="KW-1185">Reference proteome</keyword>
<accession>A0ABR8RGL1</accession>
<sequence length="176" mass="21398">MKIRDKEYKLSDILFVAFVFVFFISFIKLEPDKDLEIYQQELIEKEGWLISQLDDIANFINFNNNEYSHINREVWFTAWYVSPEFNEKKLLRLHKYLIEKGWVDVTEQIDKNDYIAKTPVRSKEAAKYIHILCNDKATIFMYMMDMRKIYEYESFDARTLVQLKYDYSLPCYNLNE</sequence>
<reference evidence="2 3" key="1">
    <citation type="submission" date="2020-08" db="EMBL/GenBank/DDBJ databases">
        <title>A Genomic Blueprint of the Chicken Gut Microbiome.</title>
        <authorList>
            <person name="Gilroy R."/>
            <person name="Ravi A."/>
            <person name="Getino M."/>
            <person name="Pursley I."/>
            <person name="Horton D.L."/>
            <person name="Alikhan N.-F."/>
            <person name="Baker D."/>
            <person name="Gharbi K."/>
            <person name="Hall N."/>
            <person name="Watson M."/>
            <person name="Adriaenssens E.M."/>
            <person name="Foster-Nyarko E."/>
            <person name="Jarju S."/>
            <person name="Secka A."/>
            <person name="Antonio M."/>
            <person name="Oren A."/>
            <person name="Chaudhuri R."/>
            <person name="La Ragione R.M."/>
            <person name="Hildebrand F."/>
            <person name="Pallen M.J."/>
        </authorList>
    </citation>
    <scope>NUCLEOTIDE SEQUENCE [LARGE SCALE GENOMIC DNA]</scope>
    <source>
        <strain evidence="2 3">Sa4CVA2</strain>
    </source>
</reference>
<dbReference type="RefSeq" id="WP_191690170.1">
    <property type="nucleotide sequence ID" value="NZ_JACSQR010000003.1"/>
</dbReference>
<comment type="caution">
    <text evidence="2">The sequence shown here is derived from an EMBL/GenBank/DDBJ whole genome shotgun (WGS) entry which is preliminary data.</text>
</comment>
<feature type="transmembrane region" description="Helical" evidence="1">
    <location>
        <begin position="12"/>
        <end position="29"/>
    </location>
</feature>
<evidence type="ECO:0000313" key="3">
    <source>
        <dbReference type="Proteomes" id="UP000606724"/>
    </source>
</evidence>
<keyword evidence="1" id="KW-1133">Transmembrane helix</keyword>
<gene>
    <name evidence="2" type="ORF">H9653_02340</name>
</gene>